<dbReference type="Gene3D" id="2.30.30.280">
    <property type="entry name" value="Adenine nucleotide alpha hydrolases-like domains"/>
    <property type="match status" value="1"/>
</dbReference>
<dbReference type="SUPFAM" id="SSF52402">
    <property type="entry name" value="Adenine nucleotide alpha hydrolases-like"/>
    <property type="match status" value="1"/>
</dbReference>
<keyword evidence="3 11" id="KW-0808">Transferase</keyword>
<evidence type="ECO:0000256" key="6">
    <source>
        <dbReference type="ARBA" id="ARBA00022840"/>
    </source>
</evidence>
<evidence type="ECO:0000256" key="3">
    <source>
        <dbReference type="ARBA" id="ARBA00022679"/>
    </source>
</evidence>
<dbReference type="InterPro" id="IPR046884">
    <property type="entry name" value="MnmA-like_central"/>
</dbReference>
<keyword evidence="14" id="KW-1185">Reference proteome</keyword>
<evidence type="ECO:0000256" key="9">
    <source>
        <dbReference type="ARBA" id="ARBA00051542"/>
    </source>
</evidence>
<evidence type="ECO:0000256" key="4">
    <source>
        <dbReference type="ARBA" id="ARBA00022694"/>
    </source>
</evidence>
<feature type="region of interest" description="Interaction with tRNA" evidence="11">
    <location>
        <begin position="152"/>
        <end position="154"/>
    </location>
</feature>
<dbReference type="PANTHER" id="PTHR11933">
    <property type="entry name" value="TRNA 5-METHYLAMINOMETHYL-2-THIOURIDYLATE -METHYLTRANSFERASE"/>
    <property type="match status" value="1"/>
</dbReference>
<evidence type="ECO:0000256" key="1">
    <source>
        <dbReference type="ARBA" id="ARBA00022490"/>
    </source>
</evidence>
<dbReference type="GO" id="GO:0005737">
    <property type="term" value="C:cytoplasm"/>
    <property type="evidence" value="ECO:0007669"/>
    <property type="project" value="UniProtKB-SubCell"/>
</dbReference>
<dbReference type="Gene3D" id="3.40.50.620">
    <property type="entry name" value="HUPs"/>
    <property type="match status" value="1"/>
</dbReference>
<dbReference type="InterPro" id="IPR014729">
    <property type="entry name" value="Rossmann-like_a/b/a_fold"/>
</dbReference>
<dbReference type="FunFam" id="2.30.30.280:FF:000001">
    <property type="entry name" value="tRNA-specific 2-thiouridylase MnmA"/>
    <property type="match status" value="1"/>
</dbReference>
<dbReference type="EC" id="2.8.1.13" evidence="11"/>
<comment type="caution">
    <text evidence="13">The sequence shown here is derived from an EMBL/GenBank/DDBJ whole genome shotgun (WGS) entry which is preliminary data.</text>
</comment>
<dbReference type="HAMAP" id="MF_00144">
    <property type="entry name" value="tRNA_thiouridyl_MnmA"/>
    <property type="match status" value="1"/>
</dbReference>
<keyword evidence="5 11" id="KW-0547">Nucleotide-binding</keyword>
<keyword evidence="8 11" id="KW-1015">Disulfide bond</keyword>
<dbReference type="AlphaFoldDB" id="A0A6N7UZH2"/>
<keyword evidence="1 11" id="KW-0963">Cytoplasm</keyword>
<feature type="region of interest" description="Interaction with tRNA" evidence="11">
    <location>
        <begin position="308"/>
        <end position="309"/>
    </location>
</feature>
<evidence type="ECO:0000256" key="10">
    <source>
        <dbReference type="ARBA" id="ARBA00056575"/>
    </source>
</evidence>
<reference evidence="13 14" key="1">
    <citation type="submission" date="2019-08" db="EMBL/GenBank/DDBJ databases">
        <title>In-depth cultivation of the pig gut microbiome towards novel bacterial diversity and tailored functional studies.</title>
        <authorList>
            <person name="Wylensek D."/>
            <person name="Hitch T.C.A."/>
            <person name="Clavel T."/>
        </authorList>
    </citation>
    <scope>NUCLEOTIDE SEQUENCE [LARGE SCALE GENOMIC DNA]</scope>
    <source>
        <strain evidence="13 14">68-1-5</strain>
    </source>
</reference>
<dbReference type="GO" id="GO:0103016">
    <property type="term" value="F:tRNA-uridine 2-sulfurtransferase activity"/>
    <property type="evidence" value="ECO:0007669"/>
    <property type="project" value="UniProtKB-EC"/>
</dbReference>
<feature type="binding site" evidence="11">
    <location>
        <position position="129"/>
    </location>
    <ligand>
        <name>ATP</name>
        <dbReference type="ChEBI" id="CHEBI:30616"/>
    </ligand>
</feature>
<protein>
    <recommendedName>
        <fullName evidence="11">tRNA-specific 2-thiouridylase MnmA</fullName>
        <ecNumber evidence="11">2.8.1.13</ecNumber>
    </recommendedName>
</protein>
<dbReference type="InterPro" id="IPR004506">
    <property type="entry name" value="MnmA-like"/>
</dbReference>
<dbReference type="Pfam" id="PF03054">
    <property type="entry name" value="tRNA_Me_trans"/>
    <property type="match status" value="1"/>
</dbReference>
<keyword evidence="4 11" id="KW-0819">tRNA processing</keyword>
<comment type="function">
    <text evidence="10 11">Catalyzes the 2-thiolation of uridine at the wobble position (U34) of tRNA, leading to the formation of s(2)U34.</text>
</comment>
<evidence type="ECO:0000256" key="7">
    <source>
        <dbReference type="ARBA" id="ARBA00022884"/>
    </source>
</evidence>
<organism evidence="13 14">
    <name type="scientific">Suipraeoptans intestinalis</name>
    <dbReference type="NCBI Taxonomy" id="2606628"/>
    <lineage>
        <taxon>Bacteria</taxon>
        <taxon>Bacillati</taxon>
        <taxon>Bacillota</taxon>
        <taxon>Clostridia</taxon>
        <taxon>Lachnospirales</taxon>
        <taxon>Lachnospiraceae</taxon>
        <taxon>Suipraeoptans</taxon>
    </lineage>
</organism>
<comment type="subcellular location">
    <subcellularLocation>
        <location evidence="11">Cytoplasm</location>
    </subcellularLocation>
</comment>
<dbReference type="InterPro" id="IPR023382">
    <property type="entry name" value="MnmA-like_central_sf"/>
</dbReference>
<dbReference type="PANTHER" id="PTHR11933:SF5">
    <property type="entry name" value="MITOCHONDRIAL TRNA-SPECIFIC 2-THIOURIDYLASE 1"/>
    <property type="match status" value="1"/>
</dbReference>
<evidence type="ECO:0000256" key="8">
    <source>
        <dbReference type="ARBA" id="ARBA00023157"/>
    </source>
</evidence>
<dbReference type="FunFam" id="3.40.50.620:FF:000115">
    <property type="entry name" value="tRNA-specific 2-thiouridylase MnmA"/>
    <property type="match status" value="1"/>
</dbReference>
<gene>
    <name evidence="11 13" type="primary">mnmA</name>
    <name evidence="13" type="ORF">FYJ34_01505</name>
</gene>
<dbReference type="PROSITE" id="PS50206">
    <property type="entry name" value="RHODANESE_3"/>
    <property type="match status" value="1"/>
</dbReference>
<dbReference type="Proteomes" id="UP000434409">
    <property type="component" value="Unassembled WGS sequence"/>
</dbReference>
<sequence length="363" mass="40543">MNRKKVVVGMSGGVDSSVAAYLLKEEGYDVIGVTMQIWQDEDRTFQEEQGGCCGLSAVDDARRVAAAIGIPHYVMNFKKEFKEKVIDYFLEEYLQGRTPNPCIACNRHVKWDSLLKRSMDIGADYIATGHYARIVSLPNGRRSIRTSVTKGKDQTYALYNLTQEQLARTLMPVGDYHKEEIREIAQKISLRIAKKPDSQDICFVPDGDYAGYIEQNTDKGSCPGNFVLKDGTVVGKHKGIVHYTVGQRKGLGIALGFPVFVLEIRPQTNEVVLGKKEDTLSTHIRIGELNLMSEERFPRNKTLWGKIRYNHKGGRCRIEQVDEGEAVCIFEEPQGAAAPGQALVLYDNELVVGGGVIRKGWIL</sequence>
<feature type="binding site" evidence="11">
    <location>
        <position position="35"/>
    </location>
    <ligand>
        <name>ATP</name>
        <dbReference type="ChEBI" id="CHEBI:30616"/>
    </ligand>
</feature>
<comment type="catalytic activity">
    <reaction evidence="9 11">
        <text>S-sulfanyl-L-cysteinyl-[protein] + uridine(34) in tRNA + AH2 + ATP = 2-thiouridine(34) in tRNA + L-cysteinyl-[protein] + A + AMP + diphosphate + H(+)</text>
        <dbReference type="Rhea" id="RHEA:47032"/>
        <dbReference type="Rhea" id="RHEA-COMP:10131"/>
        <dbReference type="Rhea" id="RHEA-COMP:11726"/>
        <dbReference type="Rhea" id="RHEA-COMP:11727"/>
        <dbReference type="Rhea" id="RHEA-COMP:11728"/>
        <dbReference type="ChEBI" id="CHEBI:13193"/>
        <dbReference type="ChEBI" id="CHEBI:15378"/>
        <dbReference type="ChEBI" id="CHEBI:17499"/>
        <dbReference type="ChEBI" id="CHEBI:29950"/>
        <dbReference type="ChEBI" id="CHEBI:30616"/>
        <dbReference type="ChEBI" id="CHEBI:33019"/>
        <dbReference type="ChEBI" id="CHEBI:61963"/>
        <dbReference type="ChEBI" id="CHEBI:65315"/>
        <dbReference type="ChEBI" id="CHEBI:87170"/>
        <dbReference type="ChEBI" id="CHEBI:456215"/>
        <dbReference type="EC" id="2.8.1.13"/>
    </reaction>
</comment>
<dbReference type="Gene3D" id="2.40.30.10">
    <property type="entry name" value="Translation factors"/>
    <property type="match status" value="1"/>
</dbReference>
<dbReference type="Pfam" id="PF20259">
    <property type="entry name" value="tRNA_Me_trans_M"/>
    <property type="match status" value="1"/>
</dbReference>
<feature type="domain" description="Rhodanese" evidence="12">
    <location>
        <begin position="6"/>
        <end position="47"/>
    </location>
</feature>
<keyword evidence="2 11" id="KW-0820">tRNA-binding</keyword>
<dbReference type="NCBIfam" id="NF001138">
    <property type="entry name" value="PRK00143.1"/>
    <property type="match status" value="1"/>
</dbReference>
<feature type="disulfide bond" description="Alternate" evidence="11">
    <location>
        <begin position="105"/>
        <end position="202"/>
    </location>
</feature>
<evidence type="ECO:0000256" key="11">
    <source>
        <dbReference type="HAMAP-Rule" id="MF_00144"/>
    </source>
</evidence>
<dbReference type="CDD" id="cd01998">
    <property type="entry name" value="MnmA_TRMU-like"/>
    <property type="match status" value="1"/>
</dbReference>
<dbReference type="NCBIfam" id="TIGR00420">
    <property type="entry name" value="trmU"/>
    <property type="match status" value="1"/>
</dbReference>
<feature type="active site" description="Nucleophile" evidence="11">
    <location>
        <position position="105"/>
    </location>
</feature>
<dbReference type="Pfam" id="PF20258">
    <property type="entry name" value="tRNA_Me_trans_C"/>
    <property type="match status" value="1"/>
</dbReference>
<proteinExistence type="inferred from homology"/>
<comment type="caution">
    <text evidence="11">Lacks conserved residue(s) required for the propagation of feature annotation.</text>
</comment>
<feature type="binding site" evidence="11">
    <location>
        <begin position="9"/>
        <end position="16"/>
    </location>
    <ligand>
        <name>ATP</name>
        <dbReference type="ChEBI" id="CHEBI:30616"/>
    </ligand>
</feature>
<dbReference type="EMBL" id="VULY01000018">
    <property type="protein sequence ID" value="MSR92986.1"/>
    <property type="molecule type" value="Genomic_DNA"/>
</dbReference>
<feature type="site" description="Interaction with tRNA" evidence="11">
    <location>
        <position position="341"/>
    </location>
</feature>
<accession>A0A6N7UZH2</accession>
<evidence type="ECO:0000256" key="2">
    <source>
        <dbReference type="ARBA" id="ARBA00022555"/>
    </source>
</evidence>
<dbReference type="InterPro" id="IPR001763">
    <property type="entry name" value="Rhodanese-like_dom"/>
</dbReference>
<keyword evidence="7 11" id="KW-0694">RNA-binding</keyword>
<dbReference type="RefSeq" id="WP_154475629.1">
    <property type="nucleotide sequence ID" value="NZ_VULY01000018.1"/>
</dbReference>
<feature type="active site" description="Cysteine persulfide intermediate" evidence="11">
    <location>
        <position position="202"/>
    </location>
</feature>
<evidence type="ECO:0000259" key="12">
    <source>
        <dbReference type="PROSITE" id="PS50206"/>
    </source>
</evidence>
<feature type="site" description="Interaction with tRNA" evidence="11">
    <location>
        <position position="130"/>
    </location>
</feature>
<dbReference type="GO" id="GO:0002143">
    <property type="term" value="P:tRNA wobble position uridine thiolation"/>
    <property type="evidence" value="ECO:0007669"/>
    <property type="project" value="TreeGrafter"/>
</dbReference>
<dbReference type="GO" id="GO:0005524">
    <property type="term" value="F:ATP binding"/>
    <property type="evidence" value="ECO:0007669"/>
    <property type="project" value="UniProtKB-KW"/>
</dbReference>
<evidence type="ECO:0000256" key="5">
    <source>
        <dbReference type="ARBA" id="ARBA00022741"/>
    </source>
</evidence>
<evidence type="ECO:0000313" key="13">
    <source>
        <dbReference type="EMBL" id="MSR92986.1"/>
    </source>
</evidence>
<keyword evidence="6 11" id="KW-0067">ATP-binding</keyword>
<dbReference type="InterPro" id="IPR046885">
    <property type="entry name" value="MnmA-like_C"/>
</dbReference>
<dbReference type="GO" id="GO:0000049">
    <property type="term" value="F:tRNA binding"/>
    <property type="evidence" value="ECO:0007669"/>
    <property type="project" value="UniProtKB-KW"/>
</dbReference>
<comment type="similarity">
    <text evidence="11">Belongs to the MnmA/TRMU family.</text>
</comment>
<name>A0A6N7UZH2_9FIRM</name>
<evidence type="ECO:0000313" key="14">
    <source>
        <dbReference type="Proteomes" id="UP000434409"/>
    </source>
</evidence>